<organism evidence="2 3">
    <name type="scientific">Parelaphostrongylus tenuis</name>
    <name type="common">Meningeal worm</name>
    <dbReference type="NCBI Taxonomy" id="148309"/>
    <lineage>
        <taxon>Eukaryota</taxon>
        <taxon>Metazoa</taxon>
        <taxon>Ecdysozoa</taxon>
        <taxon>Nematoda</taxon>
        <taxon>Chromadorea</taxon>
        <taxon>Rhabditida</taxon>
        <taxon>Rhabditina</taxon>
        <taxon>Rhabditomorpha</taxon>
        <taxon>Strongyloidea</taxon>
        <taxon>Metastrongylidae</taxon>
        <taxon>Parelaphostrongylus</taxon>
    </lineage>
</organism>
<evidence type="ECO:0000313" key="3">
    <source>
        <dbReference type="Proteomes" id="UP001196413"/>
    </source>
</evidence>
<name>A0AAD5MHD8_PARTN</name>
<accession>A0AAD5MHD8</accession>
<evidence type="ECO:0000313" key="2">
    <source>
        <dbReference type="EMBL" id="KAJ1347701.1"/>
    </source>
</evidence>
<dbReference type="EMBL" id="JAHQIW010000368">
    <property type="protein sequence ID" value="KAJ1347701.1"/>
    <property type="molecule type" value="Genomic_DNA"/>
</dbReference>
<dbReference type="Proteomes" id="UP001196413">
    <property type="component" value="Unassembled WGS sequence"/>
</dbReference>
<dbReference type="AlphaFoldDB" id="A0AAD5MHD8"/>
<proteinExistence type="predicted"/>
<sequence>MEKNSSPASVKVGGIFTESDTITNSLSSEYDEIREDNEVLEDVDTKADIITICSSLEDDDALEDDDTKPDTITNSLSSEDDERYPSASFRCEAKGSNDSALFHRLI</sequence>
<keyword evidence="3" id="KW-1185">Reference proteome</keyword>
<protein>
    <submittedName>
        <fullName evidence="2">Uncharacterized protein</fullName>
    </submittedName>
</protein>
<evidence type="ECO:0000256" key="1">
    <source>
        <dbReference type="SAM" id="MobiDB-lite"/>
    </source>
</evidence>
<comment type="caution">
    <text evidence="2">The sequence shown here is derived from an EMBL/GenBank/DDBJ whole genome shotgun (WGS) entry which is preliminary data.</text>
</comment>
<feature type="region of interest" description="Disordered" evidence="1">
    <location>
        <begin position="60"/>
        <end position="90"/>
    </location>
</feature>
<reference evidence="2" key="1">
    <citation type="submission" date="2021-06" db="EMBL/GenBank/DDBJ databases">
        <title>Parelaphostrongylus tenuis whole genome reference sequence.</title>
        <authorList>
            <person name="Garwood T.J."/>
            <person name="Larsen P.A."/>
            <person name="Fountain-Jones N.M."/>
            <person name="Garbe J.R."/>
            <person name="Macchietto M.G."/>
            <person name="Kania S.A."/>
            <person name="Gerhold R.W."/>
            <person name="Richards J.E."/>
            <person name="Wolf T.M."/>
        </authorList>
    </citation>
    <scope>NUCLEOTIDE SEQUENCE</scope>
    <source>
        <strain evidence="2">MNPRO001-30</strain>
        <tissue evidence="2">Meninges</tissue>
    </source>
</reference>
<gene>
    <name evidence="2" type="ORF">KIN20_002832</name>
</gene>